<comment type="caution">
    <text evidence="3">The sequence shown here is derived from an EMBL/GenBank/DDBJ whole genome shotgun (WGS) entry which is preliminary data.</text>
</comment>
<name>A0A226EDW1_FOLCA</name>
<feature type="chain" id="PRO_5012601394" evidence="2">
    <location>
        <begin position="26"/>
        <end position="213"/>
    </location>
</feature>
<feature type="signal peptide" evidence="2">
    <location>
        <begin position="1"/>
        <end position="25"/>
    </location>
</feature>
<evidence type="ECO:0000256" key="2">
    <source>
        <dbReference type="SAM" id="SignalP"/>
    </source>
</evidence>
<sequence>MSFFSIYKFLLAIVICAIAVLGADARHVDKRWIQYTGVGGSDDHYKRAIGDGNGGQAEQSQQDAGIFPKFPGDEDEFEQESQVQGQDDNIPPLDKDKLQEGQDNFGISGNNGFVGEESSSLPPADTESNDIGDEGQSSQNSGFEDVGQQDSYQGGKGSGSWYGKEREEDNEIDVTTERQQHKPWYKKVHGFLKNQYNYIKSRVGRADDYYVNQ</sequence>
<evidence type="ECO:0000256" key="1">
    <source>
        <dbReference type="SAM" id="MobiDB-lite"/>
    </source>
</evidence>
<keyword evidence="2" id="KW-0732">Signal</keyword>
<feature type="compositionally biased region" description="Polar residues" evidence="1">
    <location>
        <begin position="135"/>
        <end position="152"/>
    </location>
</feature>
<protein>
    <submittedName>
        <fullName evidence="3">Uncharacterized protein</fullName>
    </submittedName>
</protein>
<reference evidence="3 4" key="1">
    <citation type="submission" date="2015-12" db="EMBL/GenBank/DDBJ databases">
        <title>The genome of Folsomia candida.</title>
        <authorList>
            <person name="Faddeeva A."/>
            <person name="Derks M.F."/>
            <person name="Anvar Y."/>
            <person name="Smit S."/>
            <person name="Van Straalen N."/>
            <person name="Roelofs D."/>
        </authorList>
    </citation>
    <scope>NUCLEOTIDE SEQUENCE [LARGE SCALE GENOMIC DNA]</scope>
    <source>
        <strain evidence="3 4">VU population</strain>
        <tissue evidence="3">Whole body</tissue>
    </source>
</reference>
<feature type="region of interest" description="Disordered" evidence="1">
    <location>
        <begin position="43"/>
        <end position="181"/>
    </location>
</feature>
<evidence type="ECO:0000313" key="3">
    <source>
        <dbReference type="EMBL" id="OXA55712.1"/>
    </source>
</evidence>
<dbReference type="Proteomes" id="UP000198287">
    <property type="component" value="Unassembled WGS sequence"/>
</dbReference>
<dbReference type="EMBL" id="LNIX01000004">
    <property type="protein sequence ID" value="OXA55712.1"/>
    <property type="molecule type" value="Genomic_DNA"/>
</dbReference>
<accession>A0A226EDW1</accession>
<proteinExistence type="predicted"/>
<keyword evidence="4" id="KW-1185">Reference proteome</keyword>
<evidence type="ECO:0000313" key="4">
    <source>
        <dbReference type="Proteomes" id="UP000198287"/>
    </source>
</evidence>
<gene>
    <name evidence="3" type="ORF">Fcan01_09331</name>
</gene>
<feature type="compositionally biased region" description="Polar residues" evidence="1">
    <location>
        <begin position="101"/>
        <end position="121"/>
    </location>
</feature>
<organism evidence="3 4">
    <name type="scientific">Folsomia candida</name>
    <name type="common">Springtail</name>
    <dbReference type="NCBI Taxonomy" id="158441"/>
    <lineage>
        <taxon>Eukaryota</taxon>
        <taxon>Metazoa</taxon>
        <taxon>Ecdysozoa</taxon>
        <taxon>Arthropoda</taxon>
        <taxon>Hexapoda</taxon>
        <taxon>Collembola</taxon>
        <taxon>Entomobryomorpha</taxon>
        <taxon>Isotomoidea</taxon>
        <taxon>Isotomidae</taxon>
        <taxon>Proisotominae</taxon>
        <taxon>Folsomia</taxon>
    </lineage>
</organism>
<dbReference type="AlphaFoldDB" id="A0A226EDW1"/>